<accession>A0ABR0QT42</accession>
<feature type="domain" description="Reverse transcriptase zinc-binding" evidence="1">
    <location>
        <begin position="12"/>
        <end position="108"/>
    </location>
</feature>
<keyword evidence="3" id="KW-1185">Reference proteome</keyword>
<evidence type="ECO:0000313" key="3">
    <source>
        <dbReference type="Proteomes" id="UP001358586"/>
    </source>
</evidence>
<evidence type="ECO:0000313" key="2">
    <source>
        <dbReference type="EMBL" id="KAK5842420.1"/>
    </source>
</evidence>
<dbReference type="Proteomes" id="UP001358586">
    <property type="component" value="Chromosome 2"/>
</dbReference>
<gene>
    <name evidence="2" type="ORF">PVK06_004773</name>
</gene>
<dbReference type="Pfam" id="PF13966">
    <property type="entry name" value="zf-RVT"/>
    <property type="match status" value="1"/>
</dbReference>
<sequence>MMVWKHEGSGEYTVKSGYKILSTAHLQYHTYISSMNDNYKDFYKALWALNIPQKIKIHCWRLINDLLPHFGNLARRKLSVDVACPLCKADLEDTAHLVWSCDTLQRVWASLQVKVPPLEASLCCKRRFVRMFSATDEQQRRIITLSGWGIWHRRNKLIHEWGQIFHVRIFRVYSRV</sequence>
<comment type="caution">
    <text evidence="2">The sequence shown here is derived from an EMBL/GenBank/DDBJ whole genome shotgun (WGS) entry which is preliminary data.</text>
</comment>
<organism evidence="2 3">
    <name type="scientific">Gossypium arboreum</name>
    <name type="common">Tree cotton</name>
    <name type="synonym">Gossypium nanking</name>
    <dbReference type="NCBI Taxonomy" id="29729"/>
    <lineage>
        <taxon>Eukaryota</taxon>
        <taxon>Viridiplantae</taxon>
        <taxon>Streptophyta</taxon>
        <taxon>Embryophyta</taxon>
        <taxon>Tracheophyta</taxon>
        <taxon>Spermatophyta</taxon>
        <taxon>Magnoliopsida</taxon>
        <taxon>eudicotyledons</taxon>
        <taxon>Gunneridae</taxon>
        <taxon>Pentapetalae</taxon>
        <taxon>rosids</taxon>
        <taxon>malvids</taxon>
        <taxon>Malvales</taxon>
        <taxon>Malvaceae</taxon>
        <taxon>Malvoideae</taxon>
        <taxon>Gossypium</taxon>
    </lineage>
</organism>
<proteinExistence type="predicted"/>
<name>A0ABR0QT42_GOSAR</name>
<reference evidence="2 3" key="1">
    <citation type="submission" date="2023-03" db="EMBL/GenBank/DDBJ databases">
        <title>WGS of Gossypium arboreum.</title>
        <authorList>
            <person name="Yu D."/>
        </authorList>
    </citation>
    <scope>NUCLEOTIDE SEQUENCE [LARGE SCALE GENOMIC DNA]</scope>
    <source>
        <tissue evidence="2">Leaf</tissue>
    </source>
</reference>
<evidence type="ECO:0000259" key="1">
    <source>
        <dbReference type="Pfam" id="PF13966"/>
    </source>
</evidence>
<dbReference type="EMBL" id="JARKNE010000002">
    <property type="protein sequence ID" value="KAK5842420.1"/>
    <property type="molecule type" value="Genomic_DNA"/>
</dbReference>
<protein>
    <recommendedName>
        <fullName evidence="1">Reverse transcriptase zinc-binding domain-containing protein</fullName>
    </recommendedName>
</protein>
<dbReference type="InterPro" id="IPR026960">
    <property type="entry name" value="RVT-Znf"/>
</dbReference>